<dbReference type="InterPro" id="IPR016187">
    <property type="entry name" value="CTDL_fold"/>
</dbReference>
<feature type="non-terminal residue" evidence="2">
    <location>
        <position position="236"/>
    </location>
</feature>
<comment type="caution">
    <text evidence="2">The sequence shown here is derived from an EMBL/GenBank/DDBJ whole genome shotgun (WGS) entry which is preliminary data.</text>
</comment>
<reference evidence="2 3" key="1">
    <citation type="journal article" date="2023" name="BMC Biol.">
        <title>The compact genome of the sponge Oopsacas minuta (Hexactinellida) is lacking key metazoan core genes.</title>
        <authorList>
            <person name="Santini S."/>
            <person name="Schenkelaars Q."/>
            <person name="Jourda C."/>
            <person name="Duchesne M."/>
            <person name="Belahbib H."/>
            <person name="Rocher C."/>
            <person name="Selva M."/>
            <person name="Riesgo A."/>
            <person name="Vervoort M."/>
            <person name="Leys S.P."/>
            <person name="Kodjabachian L."/>
            <person name="Le Bivic A."/>
            <person name="Borchiellini C."/>
            <person name="Claverie J.M."/>
            <person name="Renard E."/>
        </authorList>
    </citation>
    <scope>NUCLEOTIDE SEQUENCE [LARGE SCALE GENOMIC DNA]</scope>
    <source>
        <strain evidence="2">SPO-2</strain>
    </source>
</reference>
<evidence type="ECO:0000313" key="3">
    <source>
        <dbReference type="Proteomes" id="UP001165289"/>
    </source>
</evidence>
<dbReference type="EMBL" id="JAKMXF010000257">
    <property type="protein sequence ID" value="KAI6653670.1"/>
    <property type="molecule type" value="Genomic_DNA"/>
</dbReference>
<gene>
    <name evidence="2" type="ORF">LOD99_11482</name>
</gene>
<dbReference type="Pfam" id="PF00059">
    <property type="entry name" value="Lectin_C"/>
    <property type="match status" value="1"/>
</dbReference>
<dbReference type="AlphaFoldDB" id="A0AAV7JXY4"/>
<feature type="domain" description="C-type lectin" evidence="1">
    <location>
        <begin position="17"/>
        <end position="125"/>
    </location>
</feature>
<dbReference type="PANTHER" id="PTHR22803">
    <property type="entry name" value="MANNOSE, PHOSPHOLIPASE, LECTIN RECEPTOR RELATED"/>
    <property type="match status" value="1"/>
</dbReference>
<dbReference type="InterPro" id="IPR050111">
    <property type="entry name" value="C-type_lectin/snaclec_domain"/>
</dbReference>
<dbReference type="InterPro" id="IPR001304">
    <property type="entry name" value="C-type_lectin-like"/>
</dbReference>
<dbReference type="Gene3D" id="3.10.100.10">
    <property type="entry name" value="Mannose-Binding Protein A, subunit A"/>
    <property type="match status" value="1"/>
</dbReference>
<dbReference type="PROSITE" id="PS50041">
    <property type="entry name" value="C_TYPE_LECTIN_2"/>
    <property type="match status" value="1"/>
</dbReference>
<accession>A0AAV7JXY4</accession>
<evidence type="ECO:0000313" key="2">
    <source>
        <dbReference type="EMBL" id="KAI6653670.1"/>
    </source>
</evidence>
<organism evidence="2 3">
    <name type="scientific">Oopsacas minuta</name>
    <dbReference type="NCBI Taxonomy" id="111878"/>
    <lineage>
        <taxon>Eukaryota</taxon>
        <taxon>Metazoa</taxon>
        <taxon>Porifera</taxon>
        <taxon>Hexactinellida</taxon>
        <taxon>Hexasterophora</taxon>
        <taxon>Lyssacinosida</taxon>
        <taxon>Leucopsacidae</taxon>
        <taxon>Oopsacas</taxon>
    </lineage>
</organism>
<keyword evidence="3" id="KW-1185">Reference proteome</keyword>
<dbReference type="SUPFAM" id="SSF56436">
    <property type="entry name" value="C-type lectin-like"/>
    <property type="match status" value="1"/>
</dbReference>
<proteinExistence type="predicted"/>
<evidence type="ECO:0000259" key="1">
    <source>
        <dbReference type="PROSITE" id="PS50041"/>
    </source>
</evidence>
<name>A0AAV7JXY4_9METZ</name>
<dbReference type="SMART" id="SM00034">
    <property type="entry name" value="CLECT"/>
    <property type="match status" value="1"/>
</dbReference>
<sequence>MCSNRTFGNSRGCDLIYDDFCYRLFEVSTGINWLDAQSSCAVWGGDLTSITTERENNYLYTIIPDTVSNCWIGLNDRSVEGTYTWTDGSAYGHTNWTGSEPSISNEDCVDIIRAGEGSWGTVDCETMRNAFLCTRPSSVITAVGFGQLTNGRLDFVTLSDSIFLFNSNALAYGGEENIAITWIFSENSDLSDSEVLTATYSSTETGLSWLAVDISKQGYYHCQADSLTYKGCDLIY</sequence>
<dbReference type="InterPro" id="IPR016186">
    <property type="entry name" value="C-type_lectin-like/link_sf"/>
</dbReference>
<protein>
    <submittedName>
        <fullName evidence="2">von Willebrand factor D and EGF domain-containing protein-like</fullName>
    </submittedName>
</protein>
<dbReference type="Proteomes" id="UP001165289">
    <property type="component" value="Unassembled WGS sequence"/>
</dbReference>